<reference evidence="1" key="1">
    <citation type="journal article" date="2015" name="Nature">
        <title>Complex archaea that bridge the gap between prokaryotes and eukaryotes.</title>
        <authorList>
            <person name="Spang A."/>
            <person name="Saw J.H."/>
            <person name="Jorgensen S.L."/>
            <person name="Zaremba-Niedzwiedzka K."/>
            <person name="Martijn J."/>
            <person name="Lind A.E."/>
            <person name="van Eijk R."/>
            <person name="Schleper C."/>
            <person name="Guy L."/>
            <person name="Ettema T.J."/>
        </authorList>
    </citation>
    <scope>NUCLEOTIDE SEQUENCE</scope>
</reference>
<comment type="caution">
    <text evidence="1">The sequence shown here is derived from an EMBL/GenBank/DDBJ whole genome shotgun (WGS) entry which is preliminary data.</text>
</comment>
<dbReference type="EMBL" id="LAZR01004235">
    <property type="protein sequence ID" value="KKN10532.1"/>
    <property type="molecule type" value="Genomic_DNA"/>
</dbReference>
<dbReference type="AlphaFoldDB" id="A0A0F9NEX5"/>
<organism evidence="1">
    <name type="scientific">marine sediment metagenome</name>
    <dbReference type="NCBI Taxonomy" id="412755"/>
    <lineage>
        <taxon>unclassified sequences</taxon>
        <taxon>metagenomes</taxon>
        <taxon>ecological metagenomes</taxon>
    </lineage>
</organism>
<gene>
    <name evidence="1" type="ORF">LCGC14_1035520</name>
</gene>
<name>A0A0F9NEX5_9ZZZZ</name>
<protein>
    <submittedName>
        <fullName evidence="1">Uncharacterized protein</fullName>
    </submittedName>
</protein>
<evidence type="ECO:0000313" key="1">
    <source>
        <dbReference type="EMBL" id="KKN10532.1"/>
    </source>
</evidence>
<accession>A0A0F9NEX5</accession>
<proteinExistence type="predicted"/>
<sequence>MEADLAIICLELAMSGLPVGDMVIDLEYLQSTTSTYEAKETVERVLCRGMPFEFAYIEEVPIVISVAQK</sequence>